<comment type="caution">
    <text evidence="4">The sequence shown here is derived from an EMBL/GenBank/DDBJ whole genome shotgun (WGS) entry which is preliminary data.</text>
</comment>
<gene>
    <name evidence="4" type="ORF">J5W02_04155</name>
</gene>
<name>A0ABS7DN90_9FIRM</name>
<dbReference type="RefSeq" id="WP_219964360.1">
    <property type="nucleotide sequence ID" value="NZ_JAGFNZ010000001.1"/>
</dbReference>
<dbReference type="Proteomes" id="UP000719942">
    <property type="component" value="Unassembled WGS sequence"/>
</dbReference>
<dbReference type="Gene3D" id="2.40.50.100">
    <property type="match status" value="1"/>
</dbReference>
<dbReference type="Pfam" id="PF25917">
    <property type="entry name" value="BSH_RND"/>
    <property type="match status" value="1"/>
</dbReference>
<dbReference type="Pfam" id="PF25967">
    <property type="entry name" value="RND-MFP_C"/>
    <property type="match status" value="1"/>
</dbReference>
<dbReference type="Gene3D" id="2.40.420.20">
    <property type="match status" value="1"/>
</dbReference>
<organism evidence="4 5">
    <name type="scientific">Caproiciproducens faecalis</name>
    <dbReference type="NCBI Taxonomy" id="2820301"/>
    <lineage>
        <taxon>Bacteria</taxon>
        <taxon>Bacillati</taxon>
        <taxon>Bacillota</taxon>
        <taxon>Clostridia</taxon>
        <taxon>Eubacteriales</taxon>
        <taxon>Acutalibacteraceae</taxon>
        <taxon>Caproiciproducens</taxon>
    </lineage>
</organism>
<sequence length="462" mass="50782">MKKIVKLVLLLLVVLAAGVGAYLYKTAPLKVETEVLHPETATLTFTEQGDYAYDNQYDVYPLVSGEILGVHVKKGQTVKKGDVIAEVYDPDYPYQIKQLRSSISGYNAQIANLGLQEQKEHDNAAVTLETLKGQLTALRAEMAKSGDTTHSIEKQIQVQANVVDMNQRNADLAHDYYRDVRDLDDETIRTAKEAYNQARSTLYQSQLVLEQLRGGKPSEELYQAQESALETQIESTSALLDKGYSSGMRQYYQSQIEAAKLSISQMTEKKGRATIYAPVAGVITDLPIQDKNIAEQQAPVAKISSGAVVETFIPVREIDGVKVGDQVDLLLDKRMGEKTIKGQVLQIEGEAQVKTSSLGVEERKIRALIQPKENALEIGYDIDVRFTVYTRQNALVVPKTAVFEKDGGDCVWVVKDGILAVRKVTKGVDTRDGSIIEKGLSAGDAVVVDADNEGLAQGKRAE</sequence>
<reference evidence="4 5" key="1">
    <citation type="submission" date="2021-03" db="EMBL/GenBank/DDBJ databases">
        <title>Caproiciproducens sp. nov. isolated from feces of cow.</title>
        <authorList>
            <person name="Choi J.-Y."/>
        </authorList>
    </citation>
    <scope>NUCLEOTIDE SEQUENCE [LARGE SCALE GENOMIC DNA]</scope>
    <source>
        <strain evidence="4 5">AGMB10547</strain>
    </source>
</reference>
<dbReference type="InterPro" id="IPR058625">
    <property type="entry name" value="MdtA-like_BSH"/>
</dbReference>
<proteinExistence type="predicted"/>
<evidence type="ECO:0000313" key="5">
    <source>
        <dbReference type="Proteomes" id="UP000719942"/>
    </source>
</evidence>
<feature type="domain" description="Multidrug resistance protein MdtA-like C-terminal permuted SH3" evidence="3">
    <location>
        <begin position="393"/>
        <end position="449"/>
    </location>
</feature>
<dbReference type="EMBL" id="JAGFNZ010000001">
    <property type="protein sequence ID" value="MBW7571996.1"/>
    <property type="molecule type" value="Genomic_DNA"/>
</dbReference>
<protein>
    <submittedName>
        <fullName evidence="4">HlyD family efflux transporter periplasmic adaptor subunit</fullName>
    </submittedName>
</protein>
<evidence type="ECO:0000256" key="1">
    <source>
        <dbReference type="ARBA" id="ARBA00022448"/>
    </source>
</evidence>
<dbReference type="PANTHER" id="PTHR30469">
    <property type="entry name" value="MULTIDRUG RESISTANCE PROTEIN MDTA"/>
    <property type="match status" value="1"/>
</dbReference>
<keyword evidence="5" id="KW-1185">Reference proteome</keyword>
<evidence type="ECO:0000259" key="2">
    <source>
        <dbReference type="Pfam" id="PF25917"/>
    </source>
</evidence>
<dbReference type="Gene3D" id="2.40.30.170">
    <property type="match status" value="1"/>
</dbReference>
<evidence type="ECO:0000259" key="3">
    <source>
        <dbReference type="Pfam" id="PF25967"/>
    </source>
</evidence>
<feature type="domain" description="Multidrug resistance protein MdtA-like barrel-sandwich hybrid" evidence="2">
    <location>
        <begin position="56"/>
        <end position="290"/>
    </location>
</feature>
<dbReference type="SUPFAM" id="SSF111369">
    <property type="entry name" value="HlyD-like secretion proteins"/>
    <property type="match status" value="1"/>
</dbReference>
<accession>A0ABS7DN90</accession>
<dbReference type="PANTHER" id="PTHR30469:SF33">
    <property type="entry name" value="SLR1207 PROTEIN"/>
    <property type="match status" value="1"/>
</dbReference>
<keyword evidence="1" id="KW-0813">Transport</keyword>
<evidence type="ECO:0000313" key="4">
    <source>
        <dbReference type="EMBL" id="MBW7571996.1"/>
    </source>
</evidence>
<dbReference type="InterPro" id="IPR058627">
    <property type="entry name" value="MdtA-like_C"/>
</dbReference>